<feature type="compositionally biased region" description="Low complexity" evidence="1">
    <location>
        <begin position="129"/>
        <end position="180"/>
    </location>
</feature>
<evidence type="ECO:0000313" key="4">
    <source>
        <dbReference type="Proteomes" id="UP000035036"/>
    </source>
</evidence>
<feature type="compositionally biased region" description="Polar residues" evidence="1">
    <location>
        <begin position="454"/>
        <end position="470"/>
    </location>
</feature>
<gene>
    <name evidence="3" type="ORF">GSUB_14990</name>
</gene>
<evidence type="ECO:0000256" key="1">
    <source>
        <dbReference type="SAM" id="MobiDB-lite"/>
    </source>
</evidence>
<evidence type="ECO:0000313" key="3">
    <source>
        <dbReference type="EMBL" id="AJF07594.1"/>
    </source>
</evidence>
<dbReference type="Proteomes" id="UP000035036">
    <property type="component" value="Chromosome"/>
</dbReference>
<dbReference type="Gene3D" id="3.30.750.140">
    <property type="match status" value="1"/>
</dbReference>
<dbReference type="InterPro" id="IPR021136">
    <property type="entry name" value="Flagellar_hook_control-like_C"/>
</dbReference>
<organism evidence="3 4">
    <name type="scientific">Geoalkalibacter subterraneus</name>
    <dbReference type="NCBI Taxonomy" id="483547"/>
    <lineage>
        <taxon>Bacteria</taxon>
        <taxon>Pseudomonadati</taxon>
        <taxon>Thermodesulfobacteriota</taxon>
        <taxon>Desulfuromonadia</taxon>
        <taxon>Desulfuromonadales</taxon>
        <taxon>Geoalkalibacteraceae</taxon>
        <taxon>Geoalkalibacter</taxon>
    </lineage>
</organism>
<dbReference type="HOGENOM" id="CLU_536136_0_0_7"/>
<feature type="region of interest" description="Disordered" evidence="1">
    <location>
        <begin position="454"/>
        <end position="481"/>
    </location>
</feature>
<proteinExistence type="predicted"/>
<dbReference type="KEGG" id="gsb:GSUB_14990"/>
<name>A0A0B5FSG8_9BACT</name>
<dbReference type="PANTHER" id="PTHR37533">
    <property type="entry name" value="FLAGELLAR HOOK-LENGTH CONTROL PROTEIN"/>
    <property type="match status" value="1"/>
</dbReference>
<dbReference type="AlphaFoldDB" id="A0A0B5FSG8"/>
<dbReference type="RefSeq" id="WP_040201524.1">
    <property type="nucleotide sequence ID" value="NZ_CP010311.1"/>
</dbReference>
<dbReference type="EMBL" id="CP010311">
    <property type="protein sequence ID" value="AJF07594.1"/>
    <property type="molecule type" value="Genomic_DNA"/>
</dbReference>
<dbReference type="CDD" id="cd17470">
    <property type="entry name" value="T3SS_Flik_C"/>
    <property type="match status" value="1"/>
</dbReference>
<dbReference type="Pfam" id="PF02120">
    <property type="entry name" value="Flg_hook"/>
    <property type="match status" value="1"/>
</dbReference>
<dbReference type="OrthoDB" id="5432473at2"/>
<dbReference type="InterPro" id="IPR038610">
    <property type="entry name" value="FliK-like_C_sf"/>
</dbReference>
<evidence type="ECO:0000259" key="2">
    <source>
        <dbReference type="Pfam" id="PF02120"/>
    </source>
</evidence>
<feature type="domain" description="Flagellar hook-length control protein-like C-terminal" evidence="2">
    <location>
        <begin position="376"/>
        <end position="456"/>
    </location>
</feature>
<keyword evidence="4" id="KW-1185">Reference proteome</keyword>
<dbReference type="STRING" id="483547.GSUB_14990"/>
<accession>A0A0B5FSG8</accession>
<dbReference type="PANTHER" id="PTHR37533:SF2">
    <property type="entry name" value="FLAGELLAR HOOK-LENGTH CONTROL PROTEIN"/>
    <property type="match status" value="1"/>
</dbReference>
<reference evidence="3 4" key="1">
    <citation type="journal article" date="2015" name="Genome Announc.">
        <title>Genomes of Geoalkalibacter ferrihydriticus Z-0531T and Geoalkalibacter subterraneus Red1T, Two Haloalkaliphilic Metal-Reducing Deltaproteobacteria.</title>
        <authorList>
            <person name="Badalamenti J.P."/>
            <person name="Krajmalnik-Brown R."/>
            <person name="Torres C.I."/>
            <person name="Bond D.R."/>
        </authorList>
    </citation>
    <scope>NUCLEOTIDE SEQUENCE [LARGE SCALE GENOMIC DNA]</scope>
    <source>
        <strain evidence="3 4">Red1</strain>
    </source>
</reference>
<protein>
    <recommendedName>
        <fullName evidence="2">Flagellar hook-length control protein-like C-terminal domain-containing protein</fullName>
    </recommendedName>
</protein>
<dbReference type="InterPro" id="IPR052563">
    <property type="entry name" value="FliK"/>
</dbReference>
<feature type="region of interest" description="Disordered" evidence="1">
    <location>
        <begin position="129"/>
        <end position="201"/>
    </location>
</feature>
<sequence length="508" mass="55007">MNMLGIDFAQMFAPRSAGQGSVIGDGSGAEGFLAALQQLGWNEPPSGEAAEDLLAALFDALGLDQPQKQQQFLQWLQGEEGAAQLENAWSDRRFDTDELIALLENFAVAAEVKAENAPISQKAGEFLAGERQGQAQQGQLQPQQVQPQQVQPQQVQPQQVQPQQAQSQQAFRESQQGQGQDLDVEVQKRSVETEPAVARREMPARTELEALLTQALRRGRGQADESVLASVRTTQQVLDDSQAASLRSVSTGRSSANLESRFSELFGFQPRAEGQNQGDQPRVQMVASQPSAMPTAALGGGSMGDAGQRDFEGFFPRESALPSATSAGNESSVQFTLDSTRSTTMSSPTPAAPGMFQTPSGLLMQENQLLDQVARSINLQANGDRSQMTLRLHPEELGELRLELVMEKGGIKAHIHAQTAQVQEVLERHMPRLREAFAQQGLQLDDVEVSLDSRQSGGRDTLFGQGSQEQQHGRRFSQGPVVSEAVVEHERQAALSARSAGQGISVHI</sequence>
<feature type="compositionally biased region" description="Basic and acidic residues" evidence="1">
    <location>
        <begin position="185"/>
        <end position="201"/>
    </location>
</feature>